<dbReference type="PROSITE" id="PS00107">
    <property type="entry name" value="PROTEIN_KINASE_ATP"/>
    <property type="match status" value="1"/>
</dbReference>
<comment type="similarity">
    <text evidence="2">Belongs to the protein kinase superfamily. CAMK Ser/Thr protein kinase family. NIM1 subfamily.</text>
</comment>
<dbReference type="CDD" id="cd14069">
    <property type="entry name" value="STKc_Chk1"/>
    <property type="match status" value="1"/>
</dbReference>
<proteinExistence type="inferred from homology"/>
<sequence>MARLSRMSQVPGGAEFVEGWNIIQTLGEGAFGDVKLLISSDGETVAMKTVDLMKHPEAVDNVRKEICTHRMLVHPNVIKFLGQRKENFIQYIFLEYASGGELFDRIEPDVGMEPVQAQKYFLQLLSGVEYLHGHGVAHRDLKPENLLLDESDNLKISDFGMATIFRHKGQERTLEKRCGTLPYVAPEVLQKPYHAEPADVWSCGIILVAMLAGELPWDYPGVDCQEYLDWKESHKSLMNQRPWSKFDPIVFSLFRKILQPLPSRRYKICQIKEHPWMKKAKLRTLGGGSSESSQWPFLHSEASPPKRLMSEGDFAGSGSPMNGAMSRLASSQPDPAVVHTRSPVKLCKNQAPVFSFSQPAQPDDMILSTQMNATQMTCSQNGFQKLVKRMTRFFVSTDMAETLKRLDAAAEALAYRSKVSSPGIVRLSPSPSLIHVTLSTMDRRKMPLAFKATLMELEGQILVDLRLSRGDGLEFKRHFLSLKKQLADIVVKGLVTWPLAAATNTLP</sequence>
<dbReference type="InterPro" id="IPR017441">
    <property type="entry name" value="Protein_kinase_ATP_BS"/>
</dbReference>
<dbReference type="Gene3D" id="3.30.310.80">
    <property type="entry name" value="Kinase associated domain 1, KA1"/>
    <property type="match status" value="1"/>
</dbReference>
<keyword evidence="8" id="KW-0418">Kinase</keyword>
<evidence type="ECO:0000256" key="6">
    <source>
        <dbReference type="ARBA" id="ARBA00022741"/>
    </source>
</evidence>
<evidence type="ECO:0000256" key="2">
    <source>
        <dbReference type="ARBA" id="ARBA00010791"/>
    </source>
</evidence>
<evidence type="ECO:0000256" key="4">
    <source>
        <dbReference type="ARBA" id="ARBA00022527"/>
    </source>
</evidence>
<dbReference type="GO" id="GO:0033314">
    <property type="term" value="P:mitotic DNA replication checkpoint signaling"/>
    <property type="evidence" value="ECO:0007669"/>
    <property type="project" value="UniProtKB-ARBA"/>
</dbReference>
<accession>A0A7R8X3G9</accession>
<dbReference type="GO" id="GO:0005737">
    <property type="term" value="C:cytoplasm"/>
    <property type="evidence" value="ECO:0007669"/>
    <property type="project" value="TreeGrafter"/>
</dbReference>
<reference evidence="16" key="1">
    <citation type="submission" date="2020-11" db="EMBL/GenBank/DDBJ databases">
        <authorList>
            <person name="Tran Van P."/>
        </authorList>
    </citation>
    <scope>NUCLEOTIDE SEQUENCE</scope>
</reference>
<dbReference type="GO" id="GO:0004674">
    <property type="term" value="F:protein serine/threonine kinase activity"/>
    <property type="evidence" value="ECO:0007669"/>
    <property type="project" value="UniProtKB-KW"/>
</dbReference>
<dbReference type="SMART" id="SM00220">
    <property type="entry name" value="S_TKc"/>
    <property type="match status" value="1"/>
</dbReference>
<dbReference type="Pfam" id="PF00069">
    <property type="entry name" value="Pkinase"/>
    <property type="match status" value="1"/>
</dbReference>
<evidence type="ECO:0000313" key="17">
    <source>
        <dbReference type="Proteomes" id="UP000677054"/>
    </source>
</evidence>
<evidence type="ECO:0000256" key="13">
    <source>
        <dbReference type="ARBA" id="ARBA00048679"/>
    </source>
</evidence>
<dbReference type="AlphaFoldDB" id="A0A7R8X3G9"/>
<evidence type="ECO:0000256" key="14">
    <source>
        <dbReference type="PROSITE-ProRule" id="PRU10141"/>
    </source>
</evidence>
<dbReference type="GO" id="GO:0007095">
    <property type="term" value="P:mitotic G2 DNA damage checkpoint signaling"/>
    <property type="evidence" value="ECO:0007669"/>
    <property type="project" value="TreeGrafter"/>
</dbReference>
<evidence type="ECO:0000256" key="8">
    <source>
        <dbReference type="ARBA" id="ARBA00022777"/>
    </source>
</evidence>
<dbReference type="PANTHER" id="PTHR43895:SF32">
    <property type="entry name" value="SERINE_THREONINE-PROTEIN KINASE CHK1"/>
    <property type="match status" value="1"/>
</dbReference>
<dbReference type="EMBL" id="CAJPEV010000408">
    <property type="protein sequence ID" value="CAG0884961.1"/>
    <property type="molecule type" value="Genomic_DNA"/>
</dbReference>
<evidence type="ECO:0000256" key="1">
    <source>
        <dbReference type="ARBA" id="ARBA00004123"/>
    </source>
</evidence>
<evidence type="ECO:0000256" key="12">
    <source>
        <dbReference type="ARBA" id="ARBA00047899"/>
    </source>
</evidence>
<protein>
    <recommendedName>
        <fullName evidence="3">non-specific serine/threonine protein kinase</fullName>
        <ecNumber evidence="3">2.7.11.1</ecNumber>
    </recommendedName>
</protein>
<dbReference type="PANTHER" id="PTHR43895">
    <property type="entry name" value="CALCIUM/CALMODULIN-DEPENDENT PROTEIN KINASE KINASE-RELATED"/>
    <property type="match status" value="1"/>
</dbReference>
<dbReference type="PROSITE" id="PS50011">
    <property type="entry name" value="PROTEIN_KINASE_DOM"/>
    <property type="match status" value="1"/>
</dbReference>
<feature type="binding site" evidence="14">
    <location>
        <position position="48"/>
    </location>
    <ligand>
        <name>ATP</name>
        <dbReference type="ChEBI" id="CHEBI:30616"/>
    </ligand>
</feature>
<evidence type="ECO:0000259" key="15">
    <source>
        <dbReference type="PROSITE" id="PS50011"/>
    </source>
</evidence>
<dbReference type="PROSITE" id="PS00108">
    <property type="entry name" value="PROTEIN_KINASE_ST"/>
    <property type="match status" value="1"/>
</dbReference>
<dbReference type="Proteomes" id="UP000677054">
    <property type="component" value="Unassembled WGS sequence"/>
</dbReference>
<name>A0A7R8X3G9_9CRUS</name>
<dbReference type="GO" id="GO:0005634">
    <property type="term" value="C:nucleus"/>
    <property type="evidence" value="ECO:0007669"/>
    <property type="project" value="UniProtKB-SubCell"/>
</dbReference>
<dbReference type="InterPro" id="IPR034670">
    <property type="entry name" value="Chk1_catalytic_dom"/>
</dbReference>
<dbReference type="InterPro" id="IPR000719">
    <property type="entry name" value="Prot_kinase_dom"/>
</dbReference>
<comment type="subcellular location">
    <subcellularLocation>
        <location evidence="1">Nucleus</location>
    </subcellularLocation>
</comment>
<dbReference type="GO" id="GO:0035861">
    <property type="term" value="C:site of double-strand break"/>
    <property type="evidence" value="ECO:0007669"/>
    <property type="project" value="TreeGrafter"/>
</dbReference>
<keyword evidence="6 14" id="KW-0547">Nucleotide-binding</keyword>
<dbReference type="FunFam" id="1.10.510.10:FF:000301">
    <property type="entry name" value="Serine/threonine-protein kinase Chk1"/>
    <property type="match status" value="1"/>
</dbReference>
<evidence type="ECO:0000256" key="5">
    <source>
        <dbReference type="ARBA" id="ARBA00022679"/>
    </source>
</evidence>
<dbReference type="InterPro" id="IPR008271">
    <property type="entry name" value="Ser/Thr_kinase_AS"/>
</dbReference>
<dbReference type="OrthoDB" id="539158at2759"/>
<keyword evidence="9 14" id="KW-0067">ATP-binding</keyword>
<keyword evidence="5" id="KW-0808">Transferase</keyword>
<evidence type="ECO:0000256" key="11">
    <source>
        <dbReference type="ARBA" id="ARBA00023306"/>
    </source>
</evidence>
<keyword evidence="17" id="KW-1185">Reference proteome</keyword>
<dbReference type="Gene3D" id="3.30.200.20">
    <property type="entry name" value="Phosphorylase Kinase, domain 1"/>
    <property type="match status" value="1"/>
</dbReference>
<keyword evidence="4" id="KW-0723">Serine/threonine-protein kinase</keyword>
<organism evidence="16">
    <name type="scientific">Darwinula stevensoni</name>
    <dbReference type="NCBI Taxonomy" id="69355"/>
    <lineage>
        <taxon>Eukaryota</taxon>
        <taxon>Metazoa</taxon>
        <taxon>Ecdysozoa</taxon>
        <taxon>Arthropoda</taxon>
        <taxon>Crustacea</taxon>
        <taxon>Oligostraca</taxon>
        <taxon>Ostracoda</taxon>
        <taxon>Podocopa</taxon>
        <taxon>Podocopida</taxon>
        <taxon>Darwinulocopina</taxon>
        <taxon>Darwinuloidea</taxon>
        <taxon>Darwinulidae</taxon>
        <taxon>Darwinula</taxon>
    </lineage>
</organism>
<dbReference type="Gene3D" id="1.10.510.10">
    <property type="entry name" value="Transferase(Phosphotransferase) domain 1"/>
    <property type="match status" value="1"/>
</dbReference>
<dbReference type="InterPro" id="IPR011009">
    <property type="entry name" value="Kinase-like_dom_sf"/>
</dbReference>
<evidence type="ECO:0000256" key="10">
    <source>
        <dbReference type="ARBA" id="ARBA00023242"/>
    </source>
</evidence>
<dbReference type="GO" id="GO:0005524">
    <property type="term" value="F:ATP binding"/>
    <property type="evidence" value="ECO:0007669"/>
    <property type="project" value="UniProtKB-UniRule"/>
</dbReference>
<dbReference type="EC" id="2.7.11.1" evidence="3"/>
<feature type="domain" description="Protein kinase" evidence="15">
    <location>
        <begin position="20"/>
        <end position="277"/>
    </location>
</feature>
<gene>
    <name evidence="16" type="ORF">DSTB1V02_LOCUS3244</name>
</gene>
<keyword evidence="7" id="KW-0227">DNA damage</keyword>
<dbReference type="EMBL" id="LR899925">
    <property type="protein sequence ID" value="CAD7243320.1"/>
    <property type="molecule type" value="Genomic_DNA"/>
</dbReference>
<keyword evidence="11" id="KW-0131">Cell cycle</keyword>
<dbReference type="FunFam" id="3.30.200.20:FF:000229">
    <property type="entry name" value="Serine/threonine-protein kinase Chk1"/>
    <property type="match status" value="1"/>
</dbReference>
<dbReference type="SUPFAM" id="SSF56112">
    <property type="entry name" value="Protein kinase-like (PK-like)"/>
    <property type="match status" value="1"/>
</dbReference>
<evidence type="ECO:0000256" key="3">
    <source>
        <dbReference type="ARBA" id="ARBA00012513"/>
    </source>
</evidence>
<comment type="catalytic activity">
    <reaction evidence="13">
        <text>L-seryl-[protein] + ATP = O-phospho-L-seryl-[protein] + ADP + H(+)</text>
        <dbReference type="Rhea" id="RHEA:17989"/>
        <dbReference type="Rhea" id="RHEA-COMP:9863"/>
        <dbReference type="Rhea" id="RHEA-COMP:11604"/>
        <dbReference type="ChEBI" id="CHEBI:15378"/>
        <dbReference type="ChEBI" id="CHEBI:29999"/>
        <dbReference type="ChEBI" id="CHEBI:30616"/>
        <dbReference type="ChEBI" id="CHEBI:83421"/>
        <dbReference type="ChEBI" id="CHEBI:456216"/>
        <dbReference type="EC" id="2.7.11.1"/>
    </reaction>
</comment>
<evidence type="ECO:0000256" key="7">
    <source>
        <dbReference type="ARBA" id="ARBA00022763"/>
    </source>
</evidence>
<comment type="catalytic activity">
    <reaction evidence="12">
        <text>L-threonyl-[protein] + ATP = O-phospho-L-threonyl-[protein] + ADP + H(+)</text>
        <dbReference type="Rhea" id="RHEA:46608"/>
        <dbReference type="Rhea" id="RHEA-COMP:11060"/>
        <dbReference type="Rhea" id="RHEA-COMP:11605"/>
        <dbReference type="ChEBI" id="CHEBI:15378"/>
        <dbReference type="ChEBI" id="CHEBI:30013"/>
        <dbReference type="ChEBI" id="CHEBI:30616"/>
        <dbReference type="ChEBI" id="CHEBI:61977"/>
        <dbReference type="ChEBI" id="CHEBI:456216"/>
        <dbReference type="EC" id="2.7.11.1"/>
    </reaction>
</comment>
<keyword evidence="10" id="KW-0539">Nucleus</keyword>
<evidence type="ECO:0000256" key="9">
    <source>
        <dbReference type="ARBA" id="ARBA00022840"/>
    </source>
</evidence>
<evidence type="ECO:0000313" key="16">
    <source>
        <dbReference type="EMBL" id="CAD7243320.1"/>
    </source>
</evidence>